<accession>A0A3B0XUL3</accession>
<gene>
    <name evidence="1" type="ORF">MNBD_GAMMA12-3655</name>
</gene>
<evidence type="ECO:0000313" key="1">
    <source>
        <dbReference type="EMBL" id="VAW71221.1"/>
    </source>
</evidence>
<dbReference type="AlphaFoldDB" id="A0A3B0XUL3"/>
<name>A0A3B0XUL3_9ZZZZ</name>
<reference evidence="1" key="1">
    <citation type="submission" date="2018-06" db="EMBL/GenBank/DDBJ databases">
        <authorList>
            <person name="Zhirakovskaya E."/>
        </authorList>
    </citation>
    <scope>NUCLEOTIDE SEQUENCE</scope>
</reference>
<organism evidence="1">
    <name type="scientific">hydrothermal vent metagenome</name>
    <dbReference type="NCBI Taxonomy" id="652676"/>
    <lineage>
        <taxon>unclassified sequences</taxon>
        <taxon>metagenomes</taxon>
        <taxon>ecological metagenomes</taxon>
    </lineage>
</organism>
<protein>
    <submittedName>
        <fullName evidence="1">Uncharacterized protein</fullName>
    </submittedName>
</protein>
<sequence length="63" mass="7483">MSYLNCRKAADFNYWTISCLKFIVQSLADETLCEIIEMVQAYGLARQIKYVRLVRKTVKDQFR</sequence>
<proteinExistence type="predicted"/>
<dbReference type="EMBL" id="UOFL01000014">
    <property type="protein sequence ID" value="VAW71221.1"/>
    <property type="molecule type" value="Genomic_DNA"/>
</dbReference>